<dbReference type="InterPro" id="IPR033413">
    <property type="entry name" value="DUF5117"/>
</dbReference>
<sequence>MPSVFWLLLLLLLLPLPLLISTPMPPAFPALADSAPLSAGATIESSPNLHLVPRHMSQLCPRSLPQWFAAAAVALTGVTSVLHAQAPDAPFLRVRVDEARNRALLDIPAGQMGKDFLHQVTLTTGLGQSNGPGLDRAQMGQSVVVRLERRGNRVLMVRDNWSVRAPNGDAGNKQAASDAFPRSVVASFTVDGEKDGMTTVDATSLFLADAYGVADALRGGAGPGGVGAGGSAGVYRVDATRSWLDTARTKAFPKNAEVHAILTFVSDAPGGLARRAAPDPKAMTFEEHHSLVVLPDPTSYRPRNFDPRFGYGGTQFADLSQGFDGTYRSGFINRWRLVPKDPAAYRRGELVEPVTPVTYYLDPGVPPQYREALRQGGNWWAKVFEAAGFKNAFRVLDLPAGADPMDARYNMLMWVHRSGPGPSVGPSYSDPRTGEIIRAIVRMDAWRSLVDYNIWAGTVPASGPRGPNVDAETFAMSRRRQHAAHEIGHTLGLSHNYIAHSQGRTSVMDYPYPLITLAADGTPDLRDAYRKGPGAWDTLAIKLGYTWYADSASEAKGLDAIMKDGLARNVRFINDQYANANGSIPEVTRWVEGATMFDAVERTSKLRRVLMDKFDERAIKPGEPMALLNMRFAHVYLHHRYSLEGLAKNIGGMDFTFTLRGDGQTPTTIVPAATQRRALTMALDAIQPSELTVPERVQKMIPPAPPGFNADMTWIDSNGGTTFDAVTLAGGLATEVIGYLLDRERLARVVLIAGRDNAALSLDEVLRAVVQRTWGSTAATAAAEKAVQRAAQRAAVDAILDLAGDKRAMPDVRAAALMHLKALDTQLAGMTSADAAVQAHVASARHDIATFMDGNDDPSARPRFPVIVLPWP</sequence>
<dbReference type="SUPFAM" id="SSF55486">
    <property type="entry name" value="Metalloproteases ('zincins'), catalytic domain"/>
    <property type="match status" value="1"/>
</dbReference>
<protein>
    <submittedName>
        <fullName evidence="3">DUF5117 domain-containing protein</fullName>
    </submittedName>
</protein>
<dbReference type="InterPro" id="IPR034032">
    <property type="entry name" value="Zn_MMP-like_bac"/>
</dbReference>
<dbReference type="Proteomes" id="UP000500938">
    <property type="component" value="Chromosome"/>
</dbReference>
<keyword evidence="4" id="KW-1185">Reference proteome</keyword>
<dbReference type="InterPro" id="IPR032534">
    <property type="entry name" value="EcxA_zinc-bd"/>
</dbReference>
<reference evidence="3 4" key="1">
    <citation type="submission" date="2020-05" db="EMBL/GenBank/DDBJ databases">
        <title>Complete genome sequence of Gemmatimonas greenlandica TET16.</title>
        <authorList>
            <person name="Zeng Y."/>
        </authorList>
    </citation>
    <scope>NUCLEOTIDE SEQUENCE [LARGE SCALE GENOMIC DNA]</scope>
    <source>
        <strain evidence="3 4">TET16</strain>
    </source>
</reference>
<accession>A0A6M4IV77</accession>
<dbReference type="Gene3D" id="3.40.390.10">
    <property type="entry name" value="Collagenase (Catalytic Domain)"/>
    <property type="match status" value="1"/>
</dbReference>
<evidence type="ECO:0000313" key="3">
    <source>
        <dbReference type="EMBL" id="QJR37406.1"/>
    </source>
</evidence>
<proteinExistence type="predicted"/>
<dbReference type="PANTHER" id="PTHR38478">
    <property type="entry name" value="PEPTIDASE M1A AND M12B"/>
    <property type="match status" value="1"/>
</dbReference>
<feature type="domain" description="DUF5117" evidence="2">
    <location>
        <begin position="138"/>
        <end position="340"/>
    </location>
</feature>
<gene>
    <name evidence="3" type="ORF">HKW67_18770</name>
</gene>
<dbReference type="PANTHER" id="PTHR38478:SF1">
    <property type="entry name" value="ZINC DEPENDENT METALLOPROTEASE DOMAIN LIPOPROTEIN"/>
    <property type="match status" value="1"/>
</dbReference>
<feature type="domain" description="EcxA zinc-binding" evidence="1">
    <location>
        <begin position="471"/>
        <end position="778"/>
    </location>
</feature>
<name>A0A6M4IV77_9BACT</name>
<evidence type="ECO:0000259" key="1">
    <source>
        <dbReference type="Pfam" id="PF16313"/>
    </source>
</evidence>
<dbReference type="CDD" id="cd04276">
    <property type="entry name" value="ZnMc_MMP_like_2"/>
    <property type="match status" value="1"/>
</dbReference>
<dbReference type="InterPro" id="IPR024079">
    <property type="entry name" value="MetalloPept_cat_dom_sf"/>
</dbReference>
<dbReference type="EMBL" id="CP053085">
    <property type="protein sequence ID" value="QJR37406.1"/>
    <property type="molecule type" value="Genomic_DNA"/>
</dbReference>
<dbReference type="GO" id="GO:0008237">
    <property type="term" value="F:metallopeptidase activity"/>
    <property type="evidence" value="ECO:0007669"/>
    <property type="project" value="InterPro"/>
</dbReference>
<organism evidence="3 4">
    <name type="scientific">Gemmatimonas groenlandica</name>
    <dbReference type="NCBI Taxonomy" id="2732249"/>
    <lineage>
        <taxon>Bacteria</taxon>
        <taxon>Pseudomonadati</taxon>
        <taxon>Gemmatimonadota</taxon>
        <taxon>Gemmatimonadia</taxon>
        <taxon>Gemmatimonadales</taxon>
        <taxon>Gemmatimonadaceae</taxon>
        <taxon>Gemmatimonas</taxon>
    </lineage>
</organism>
<dbReference type="AlphaFoldDB" id="A0A6M4IV77"/>
<dbReference type="Pfam" id="PF16313">
    <property type="entry name" value="DUF4953"/>
    <property type="match status" value="1"/>
</dbReference>
<dbReference type="KEGG" id="ggr:HKW67_18770"/>
<dbReference type="Pfam" id="PF17148">
    <property type="entry name" value="DUF5117"/>
    <property type="match status" value="1"/>
</dbReference>
<evidence type="ECO:0000259" key="2">
    <source>
        <dbReference type="Pfam" id="PF17148"/>
    </source>
</evidence>
<evidence type="ECO:0000313" key="4">
    <source>
        <dbReference type="Proteomes" id="UP000500938"/>
    </source>
</evidence>